<dbReference type="Proteomes" id="UP000268007">
    <property type="component" value="Unassembled WGS sequence"/>
</dbReference>
<gene>
    <name evidence="1" type="ORF">BDD43_3516</name>
</gene>
<proteinExistence type="predicted"/>
<dbReference type="EMBL" id="RBKU01000001">
    <property type="protein sequence ID" value="RKR83311.1"/>
    <property type="molecule type" value="Genomic_DNA"/>
</dbReference>
<sequence length="321" mass="36463">MKINYTDFNKFLKTGYDILKLKGLEEIDHYIEARIAGDKSFNKQIASGLKDHMIYYHGLVLTLELPTENEIKLNIAAVDDGRALRYLNLIYEKIEPITEQMGMVLCMYSLSEKSLTMELFNEKKADDFGTCATILYFILDVYVNMSVLIENLAARSNFKLVSDRSVYFDRKEFLKIRGVDFNLEGLCKKYNVIDKVDNDEAIGTTPDDIGKAKALPSGFEVYLNDTSIINKLKTEYSSKNGSNSFALMVVALYNLKKLNINAFEIDQTKLANALKLTFGFNQTPQGIGAAMRKYKNDTKKHFNTEVKSIEKSITNLITTTD</sequence>
<dbReference type="RefSeq" id="WP_121198825.1">
    <property type="nucleotide sequence ID" value="NZ_RBKU01000001.1"/>
</dbReference>
<comment type="caution">
    <text evidence="1">The sequence shown here is derived from an EMBL/GenBank/DDBJ whole genome shotgun (WGS) entry which is preliminary data.</text>
</comment>
<dbReference type="AlphaFoldDB" id="A0A495J3Q9"/>
<protein>
    <submittedName>
        <fullName evidence="1">Uncharacterized protein</fullName>
    </submittedName>
</protein>
<organism evidence="1 2">
    <name type="scientific">Mucilaginibacter gracilis</name>
    <dbReference type="NCBI Taxonomy" id="423350"/>
    <lineage>
        <taxon>Bacteria</taxon>
        <taxon>Pseudomonadati</taxon>
        <taxon>Bacteroidota</taxon>
        <taxon>Sphingobacteriia</taxon>
        <taxon>Sphingobacteriales</taxon>
        <taxon>Sphingobacteriaceae</taxon>
        <taxon>Mucilaginibacter</taxon>
    </lineage>
</organism>
<name>A0A495J3Q9_9SPHI</name>
<accession>A0A495J3Q9</accession>
<keyword evidence="2" id="KW-1185">Reference proteome</keyword>
<reference evidence="1 2" key="1">
    <citation type="submission" date="2018-10" db="EMBL/GenBank/DDBJ databases">
        <title>Genomic Encyclopedia of Archaeal and Bacterial Type Strains, Phase II (KMG-II): from individual species to whole genera.</title>
        <authorList>
            <person name="Goeker M."/>
        </authorList>
    </citation>
    <scope>NUCLEOTIDE SEQUENCE [LARGE SCALE GENOMIC DNA]</scope>
    <source>
        <strain evidence="1 2">DSM 18602</strain>
    </source>
</reference>
<evidence type="ECO:0000313" key="1">
    <source>
        <dbReference type="EMBL" id="RKR83311.1"/>
    </source>
</evidence>
<evidence type="ECO:0000313" key="2">
    <source>
        <dbReference type="Proteomes" id="UP000268007"/>
    </source>
</evidence>